<reference evidence="1 2" key="1">
    <citation type="journal article" date="2019" name="Sci. Rep.">
        <title>Orb-weaving spider Araneus ventricosus genome elucidates the spidroin gene catalogue.</title>
        <authorList>
            <person name="Kono N."/>
            <person name="Nakamura H."/>
            <person name="Ohtoshi R."/>
            <person name="Moran D.A.P."/>
            <person name="Shinohara A."/>
            <person name="Yoshida Y."/>
            <person name="Fujiwara M."/>
            <person name="Mori M."/>
            <person name="Tomita M."/>
            <person name="Arakawa K."/>
        </authorList>
    </citation>
    <scope>NUCLEOTIDE SEQUENCE [LARGE SCALE GENOMIC DNA]</scope>
</reference>
<evidence type="ECO:0000313" key="2">
    <source>
        <dbReference type="Proteomes" id="UP000499080"/>
    </source>
</evidence>
<name>A0A4Y2NTW2_ARAVE</name>
<organism evidence="1 2">
    <name type="scientific">Araneus ventricosus</name>
    <name type="common">Orbweaver spider</name>
    <name type="synonym">Epeira ventricosa</name>
    <dbReference type="NCBI Taxonomy" id="182803"/>
    <lineage>
        <taxon>Eukaryota</taxon>
        <taxon>Metazoa</taxon>
        <taxon>Ecdysozoa</taxon>
        <taxon>Arthropoda</taxon>
        <taxon>Chelicerata</taxon>
        <taxon>Arachnida</taxon>
        <taxon>Araneae</taxon>
        <taxon>Araneomorphae</taxon>
        <taxon>Entelegynae</taxon>
        <taxon>Araneoidea</taxon>
        <taxon>Araneidae</taxon>
        <taxon>Araneus</taxon>
    </lineage>
</organism>
<proteinExistence type="predicted"/>
<keyword evidence="2" id="KW-1185">Reference proteome</keyword>
<comment type="caution">
    <text evidence="1">The sequence shown here is derived from an EMBL/GenBank/DDBJ whole genome shotgun (WGS) entry which is preliminary data.</text>
</comment>
<evidence type="ECO:0000313" key="1">
    <source>
        <dbReference type="EMBL" id="GBN43008.1"/>
    </source>
</evidence>
<sequence>MYSETRESELIANLYELPPRQLALPTLWPMLWPVTGSTRDPSPFRVPADGGDGFRSPSPYREQKIQLNHTAASHPHSCFTPGENKCGSSCKNPGIRTNWGLPSFRISEL</sequence>
<protein>
    <submittedName>
        <fullName evidence="1">Uncharacterized protein</fullName>
    </submittedName>
</protein>
<dbReference type="Proteomes" id="UP000499080">
    <property type="component" value="Unassembled WGS sequence"/>
</dbReference>
<gene>
    <name evidence="1" type="ORF">AVEN_214003_1</name>
</gene>
<accession>A0A4Y2NTW2</accession>
<dbReference type="EMBL" id="BGPR01009903">
    <property type="protein sequence ID" value="GBN43008.1"/>
    <property type="molecule type" value="Genomic_DNA"/>
</dbReference>
<dbReference type="AlphaFoldDB" id="A0A4Y2NTW2"/>